<protein>
    <submittedName>
        <fullName evidence="2">Uncharacterized protein</fullName>
    </submittedName>
</protein>
<feature type="region of interest" description="Disordered" evidence="1">
    <location>
        <begin position="27"/>
        <end position="54"/>
    </location>
</feature>
<organism evidence="2 3">
    <name type="scientific">Vreelandella olivaria</name>
    <dbReference type="NCBI Taxonomy" id="390919"/>
    <lineage>
        <taxon>Bacteria</taxon>
        <taxon>Pseudomonadati</taxon>
        <taxon>Pseudomonadota</taxon>
        <taxon>Gammaproteobacteria</taxon>
        <taxon>Oceanospirillales</taxon>
        <taxon>Halomonadaceae</taxon>
        <taxon>Vreelandella</taxon>
    </lineage>
</organism>
<accession>A0ABN5WQP2</accession>
<evidence type="ECO:0000313" key="3">
    <source>
        <dbReference type="Proteomes" id="UP000289555"/>
    </source>
</evidence>
<proteinExistence type="predicted"/>
<dbReference type="EMBL" id="AP019416">
    <property type="protein sequence ID" value="BBI48840.1"/>
    <property type="molecule type" value="Genomic_DNA"/>
</dbReference>
<feature type="compositionally biased region" description="Basic and acidic residues" evidence="1">
    <location>
        <begin position="34"/>
        <end position="54"/>
    </location>
</feature>
<reference evidence="3" key="1">
    <citation type="journal article" date="2019" name="Microbiol. Resour. Announc.">
        <title>Complete Genome Sequence of Halomonas olivaria, a Moderately Halophilic Bacterium Isolated from Olive Processing Effluents, Obtained by Nanopore Sequencing.</title>
        <authorList>
            <person name="Nagata S."/>
            <person name="Ii K.M."/>
            <person name="Tsukimi T."/>
            <person name="Miura M.C."/>
            <person name="Galipon J."/>
            <person name="Arakawa K."/>
        </authorList>
    </citation>
    <scope>NUCLEOTIDE SEQUENCE [LARGE SCALE GENOMIC DNA]</scope>
    <source>
        <strain evidence="3">TYRC17</strain>
    </source>
</reference>
<keyword evidence="3" id="KW-1185">Reference proteome</keyword>
<evidence type="ECO:0000256" key="1">
    <source>
        <dbReference type="SAM" id="MobiDB-lite"/>
    </source>
</evidence>
<evidence type="ECO:0000313" key="2">
    <source>
        <dbReference type="EMBL" id="BBI48840.1"/>
    </source>
</evidence>
<sequence>MRQVPQMQQRLGVPIYPTLTLSSDYSVVSHSRPCPHEKPGMEAARPDMDYPRET</sequence>
<name>A0ABN5WQP2_9GAMM</name>
<dbReference type="Proteomes" id="UP000289555">
    <property type="component" value="Chromosome"/>
</dbReference>
<gene>
    <name evidence="2" type="ORF">HORIV_12610</name>
</gene>